<feature type="domain" description="Fe/B12 periplasmic-binding" evidence="7">
    <location>
        <begin position="37"/>
        <end position="297"/>
    </location>
</feature>
<sequence length="297" mass="32972">MTVKPLSFISRKWRFTAYIACFSLIANSSTADEAPSPISAFDWSIAETVLSLEPESTSLGNIAAFNIWTGGEYADENIIDIGAQTFPNMELLSHLSPKQILLSPSQTRLGHRLNGIAPITILQSYPYVSHRSDDLWATLNAFTLEVGTAVNQRADAEQLVSDTRSHLETLKSSVAPQPPLLIVQLVTEHYARVYGDNSMFQEVLQQLDLNNGWTKKTNQWGYTLVSIRELFNVEEARLVVLESAFPIGIENNIESSGMWRYLPSVQRGDVILLPSSFWIAGTLPSAQRFANALVKAL</sequence>
<reference evidence="8" key="1">
    <citation type="journal article" date="2018" name="Nat. Biotechnol.">
        <title>A standardized bacterial taxonomy based on genome phylogeny substantially revises the tree of life.</title>
        <authorList>
            <person name="Parks D.H."/>
            <person name="Chuvochina M."/>
            <person name="Waite D.W."/>
            <person name="Rinke C."/>
            <person name="Skarshewski A."/>
            <person name="Chaumeil P.A."/>
            <person name="Hugenholtz P."/>
        </authorList>
    </citation>
    <scope>NUCLEOTIDE SEQUENCE [LARGE SCALE GENOMIC DNA]</scope>
    <source>
        <strain evidence="8">UBA11284</strain>
    </source>
</reference>
<dbReference type="Gene3D" id="3.40.50.1980">
    <property type="entry name" value="Nitrogenase molybdenum iron protein domain"/>
    <property type="match status" value="2"/>
</dbReference>
<dbReference type="GO" id="GO:1901678">
    <property type="term" value="P:iron coordination entity transport"/>
    <property type="evidence" value="ECO:0007669"/>
    <property type="project" value="UniProtKB-ARBA"/>
</dbReference>
<comment type="similarity">
    <text evidence="2">Belongs to the bacterial solute-binding protein 8 family.</text>
</comment>
<comment type="caution">
    <text evidence="8">The sequence shown here is derived from an EMBL/GenBank/DDBJ whole genome shotgun (WGS) entry which is preliminary data.</text>
</comment>
<organism evidence="8">
    <name type="scientific">Halomonas campaniensis</name>
    <dbReference type="NCBI Taxonomy" id="213554"/>
    <lineage>
        <taxon>Bacteria</taxon>
        <taxon>Pseudomonadati</taxon>
        <taxon>Pseudomonadota</taxon>
        <taxon>Gammaproteobacteria</taxon>
        <taxon>Oceanospirillales</taxon>
        <taxon>Halomonadaceae</taxon>
        <taxon>Halomonas</taxon>
    </lineage>
</organism>
<keyword evidence="4" id="KW-0408">Iron</keyword>
<feature type="signal peptide" evidence="6">
    <location>
        <begin position="1"/>
        <end position="31"/>
    </location>
</feature>
<name>A0A3D0KC78_9GAMM</name>
<dbReference type="PROSITE" id="PS50983">
    <property type="entry name" value="FE_B12_PBP"/>
    <property type="match status" value="1"/>
</dbReference>
<dbReference type="InterPro" id="IPR051313">
    <property type="entry name" value="Bact_iron-sidero_bind"/>
</dbReference>
<evidence type="ECO:0000256" key="5">
    <source>
        <dbReference type="ARBA" id="ARBA00022729"/>
    </source>
</evidence>
<keyword evidence="5 6" id="KW-0732">Signal</keyword>
<evidence type="ECO:0000259" key="7">
    <source>
        <dbReference type="PROSITE" id="PS50983"/>
    </source>
</evidence>
<evidence type="ECO:0000256" key="3">
    <source>
        <dbReference type="ARBA" id="ARBA00022448"/>
    </source>
</evidence>
<dbReference type="PANTHER" id="PTHR30532">
    <property type="entry name" value="IRON III DICITRATE-BINDING PERIPLASMIC PROTEIN"/>
    <property type="match status" value="1"/>
</dbReference>
<comment type="subcellular location">
    <subcellularLocation>
        <location evidence="1">Cell envelope</location>
    </subcellularLocation>
</comment>
<gene>
    <name evidence="8" type="ORF">DEO68_01045</name>
</gene>
<dbReference type="Pfam" id="PF01497">
    <property type="entry name" value="Peripla_BP_2"/>
    <property type="match status" value="1"/>
</dbReference>
<proteinExistence type="inferred from homology"/>
<dbReference type="GO" id="GO:0030288">
    <property type="term" value="C:outer membrane-bounded periplasmic space"/>
    <property type="evidence" value="ECO:0007669"/>
    <property type="project" value="TreeGrafter"/>
</dbReference>
<dbReference type="InterPro" id="IPR002491">
    <property type="entry name" value="ABC_transptr_periplasmic_BD"/>
</dbReference>
<protein>
    <recommendedName>
        <fullName evidence="7">Fe/B12 periplasmic-binding domain-containing protein</fullName>
    </recommendedName>
</protein>
<evidence type="ECO:0000256" key="2">
    <source>
        <dbReference type="ARBA" id="ARBA00008814"/>
    </source>
</evidence>
<accession>A0A3D0KC78</accession>
<evidence type="ECO:0000256" key="6">
    <source>
        <dbReference type="SAM" id="SignalP"/>
    </source>
</evidence>
<keyword evidence="3" id="KW-0813">Transport</keyword>
<dbReference type="SUPFAM" id="SSF53807">
    <property type="entry name" value="Helical backbone' metal receptor"/>
    <property type="match status" value="1"/>
</dbReference>
<evidence type="ECO:0000256" key="1">
    <source>
        <dbReference type="ARBA" id="ARBA00004196"/>
    </source>
</evidence>
<keyword evidence="4" id="KW-0406">Ion transport</keyword>
<keyword evidence="4" id="KW-0410">Iron transport</keyword>
<dbReference type="AlphaFoldDB" id="A0A3D0KC78"/>
<evidence type="ECO:0000256" key="4">
    <source>
        <dbReference type="ARBA" id="ARBA00022496"/>
    </source>
</evidence>
<evidence type="ECO:0000313" key="8">
    <source>
        <dbReference type="EMBL" id="HCA00781.1"/>
    </source>
</evidence>
<dbReference type="PANTHER" id="PTHR30532:SF1">
    <property type="entry name" value="IRON(3+)-HYDROXAMATE-BINDING PROTEIN FHUD"/>
    <property type="match status" value="1"/>
</dbReference>
<dbReference type="EMBL" id="DOTR01000008">
    <property type="protein sequence ID" value="HCA00781.1"/>
    <property type="molecule type" value="Genomic_DNA"/>
</dbReference>
<dbReference type="PRINTS" id="PR01715">
    <property type="entry name" value="FERRIBNDNGPP"/>
</dbReference>
<feature type="chain" id="PRO_5017535849" description="Fe/B12 periplasmic-binding domain-containing protein" evidence="6">
    <location>
        <begin position="32"/>
        <end position="297"/>
    </location>
</feature>